<comment type="caution">
    <text evidence="12">The sequence shown here is derived from an EMBL/GenBank/DDBJ whole genome shotgun (WGS) entry which is preliminary data.</text>
</comment>
<keyword evidence="13" id="KW-1185">Reference proteome</keyword>
<dbReference type="GO" id="GO:0003697">
    <property type="term" value="F:single-stranded DNA binding"/>
    <property type="evidence" value="ECO:0007669"/>
    <property type="project" value="TreeGrafter"/>
</dbReference>
<proteinExistence type="inferred from homology"/>
<evidence type="ECO:0000256" key="2">
    <source>
        <dbReference type="ARBA" id="ARBA00010205"/>
    </source>
</evidence>
<evidence type="ECO:0000313" key="12">
    <source>
        <dbReference type="EMBL" id="KAG7090464.1"/>
    </source>
</evidence>
<keyword evidence="4" id="KW-0227">DNA damage</keyword>
<feature type="compositionally biased region" description="Polar residues" evidence="11">
    <location>
        <begin position="44"/>
        <end position="56"/>
    </location>
</feature>
<evidence type="ECO:0000256" key="7">
    <source>
        <dbReference type="ARBA" id="ARBA00023204"/>
    </source>
</evidence>
<dbReference type="GO" id="GO:0003690">
    <property type="term" value="F:double-stranded DNA binding"/>
    <property type="evidence" value="ECO:0007669"/>
    <property type="project" value="TreeGrafter"/>
</dbReference>
<dbReference type="SMART" id="SM00726">
    <property type="entry name" value="UIM"/>
    <property type="match status" value="2"/>
</dbReference>
<dbReference type="KEGG" id="more:E1B28_009580"/>
<accession>A0A9P7RVE0</accession>
<feature type="region of interest" description="Disordered" evidence="11">
    <location>
        <begin position="117"/>
        <end position="174"/>
    </location>
</feature>
<dbReference type="RefSeq" id="XP_043006934.1">
    <property type="nucleotide sequence ID" value="XM_043154479.1"/>
</dbReference>
<comment type="subcellular location">
    <subcellularLocation>
        <location evidence="1">Nucleus</location>
    </subcellularLocation>
</comment>
<keyword evidence="5" id="KW-0378">Hydrolase</keyword>
<dbReference type="EMBL" id="CM032186">
    <property type="protein sequence ID" value="KAG7090464.1"/>
    <property type="molecule type" value="Genomic_DNA"/>
</dbReference>
<evidence type="ECO:0000256" key="3">
    <source>
        <dbReference type="ARBA" id="ARBA00022722"/>
    </source>
</evidence>
<comment type="similarity">
    <text evidence="2">Belongs to the tyrosyl-DNA phosphodiesterase family.</text>
</comment>
<keyword evidence="7" id="KW-0234">DNA repair</keyword>
<organism evidence="12 13">
    <name type="scientific">Marasmius oreades</name>
    <name type="common">fairy-ring Marasmius</name>
    <dbReference type="NCBI Taxonomy" id="181124"/>
    <lineage>
        <taxon>Eukaryota</taxon>
        <taxon>Fungi</taxon>
        <taxon>Dikarya</taxon>
        <taxon>Basidiomycota</taxon>
        <taxon>Agaricomycotina</taxon>
        <taxon>Agaricomycetes</taxon>
        <taxon>Agaricomycetidae</taxon>
        <taxon>Agaricales</taxon>
        <taxon>Marasmiineae</taxon>
        <taxon>Marasmiaceae</taxon>
        <taxon>Marasmius</taxon>
    </lineage>
</organism>
<keyword evidence="8" id="KW-0539">Nucleus</keyword>
<dbReference type="GO" id="GO:0006281">
    <property type="term" value="P:DNA repair"/>
    <property type="evidence" value="ECO:0007669"/>
    <property type="project" value="UniProtKB-KW"/>
</dbReference>
<dbReference type="Gene3D" id="3.30.870.10">
    <property type="entry name" value="Endonuclease Chain A"/>
    <property type="match status" value="2"/>
</dbReference>
<evidence type="ECO:0000313" key="13">
    <source>
        <dbReference type="Proteomes" id="UP001049176"/>
    </source>
</evidence>
<feature type="compositionally biased region" description="Polar residues" evidence="11">
    <location>
        <begin position="76"/>
        <end position="101"/>
    </location>
</feature>
<feature type="binding site" evidence="10">
    <location>
        <position position="539"/>
    </location>
    <ligand>
        <name>substrate</name>
    </ligand>
</feature>
<dbReference type="AlphaFoldDB" id="A0A9P7RVE0"/>
<evidence type="ECO:0000256" key="5">
    <source>
        <dbReference type="ARBA" id="ARBA00022801"/>
    </source>
</evidence>
<evidence type="ECO:0000256" key="10">
    <source>
        <dbReference type="PIRSR" id="PIRSR610347-2"/>
    </source>
</evidence>
<dbReference type="InterPro" id="IPR003903">
    <property type="entry name" value="UIM_dom"/>
</dbReference>
<protein>
    <recommendedName>
        <fullName evidence="14">Phospholipase D/nuclease</fullName>
    </recommendedName>
</protein>
<dbReference type="PANTHER" id="PTHR12415:SF0">
    <property type="entry name" value="TYROSYL-DNA PHOSPHODIESTERASE 1"/>
    <property type="match status" value="1"/>
</dbReference>
<dbReference type="GeneID" id="66078656"/>
<evidence type="ECO:0000256" key="8">
    <source>
        <dbReference type="ARBA" id="ARBA00023242"/>
    </source>
</evidence>
<feature type="binding site" evidence="10">
    <location>
        <position position="290"/>
    </location>
    <ligand>
        <name>substrate</name>
    </ligand>
</feature>
<gene>
    <name evidence="12" type="ORF">E1B28_009580</name>
</gene>
<feature type="region of interest" description="Disordered" evidence="11">
    <location>
        <begin position="43"/>
        <end position="104"/>
    </location>
</feature>
<dbReference type="InterPro" id="IPR010347">
    <property type="entry name" value="Tdp1"/>
</dbReference>
<dbReference type="OrthoDB" id="47785at2759"/>
<dbReference type="PANTHER" id="PTHR12415">
    <property type="entry name" value="TYROSYL-DNA PHOSPHODIESTERASE 1"/>
    <property type="match status" value="1"/>
</dbReference>
<evidence type="ECO:0000256" key="11">
    <source>
        <dbReference type="SAM" id="MobiDB-lite"/>
    </source>
</evidence>
<keyword evidence="6" id="KW-0269">Exonuclease</keyword>
<evidence type="ECO:0000256" key="1">
    <source>
        <dbReference type="ARBA" id="ARBA00004123"/>
    </source>
</evidence>
<dbReference type="GO" id="GO:0004527">
    <property type="term" value="F:exonuclease activity"/>
    <property type="evidence" value="ECO:0007669"/>
    <property type="project" value="UniProtKB-KW"/>
</dbReference>
<evidence type="ECO:0000256" key="9">
    <source>
        <dbReference type="PIRSR" id="PIRSR610347-1"/>
    </source>
</evidence>
<dbReference type="CDD" id="cd09122">
    <property type="entry name" value="PLDc_Tdp1_1"/>
    <property type="match status" value="1"/>
</dbReference>
<evidence type="ECO:0000256" key="6">
    <source>
        <dbReference type="ARBA" id="ARBA00022839"/>
    </source>
</evidence>
<reference evidence="12" key="1">
    <citation type="journal article" date="2021" name="Genome Biol. Evol.">
        <title>The assembled and annotated genome of the fairy-ring fungus Marasmius oreades.</title>
        <authorList>
            <person name="Hiltunen M."/>
            <person name="Ament-Velasquez S.L."/>
            <person name="Johannesson H."/>
        </authorList>
    </citation>
    <scope>NUCLEOTIDE SEQUENCE</scope>
    <source>
        <strain evidence="12">03SP1</strain>
    </source>
</reference>
<dbReference type="GO" id="GO:0005634">
    <property type="term" value="C:nucleus"/>
    <property type="evidence" value="ECO:0007669"/>
    <property type="project" value="UniProtKB-SubCell"/>
</dbReference>
<name>A0A9P7RVE0_9AGAR</name>
<feature type="compositionally biased region" description="Acidic residues" evidence="11">
    <location>
        <begin position="57"/>
        <end position="67"/>
    </location>
</feature>
<feature type="active site" description="Proton donor/acceptor" evidence="9">
    <location>
        <position position="537"/>
    </location>
</feature>
<feature type="compositionally biased region" description="Basic and acidic residues" evidence="11">
    <location>
        <begin position="160"/>
        <end position="174"/>
    </location>
</feature>
<dbReference type="GO" id="GO:0017005">
    <property type="term" value="F:3'-tyrosyl-DNA phosphodiesterase activity"/>
    <property type="evidence" value="ECO:0007669"/>
    <property type="project" value="TreeGrafter"/>
</dbReference>
<evidence type="ECO:0008006" key="14">
    <source>
        <dbReference type="Google" id="ProtNLM"/>
    </source>
</evidence>
<sequence>MCHIMARACHAPTVMKLFTSTSTQMNIDSFDDDPHLSRAIALSLQESSQNASTNSTTEDEEEGEEYQEQLRRAMEASNSEHQPPISVTQDQVTHSSATKSFLSERVQLEKDRLKRIRKAKGLPEESDEEQPSKGVEEDEDDEIQIVEPPRKSSSGPSILKGKEPSGDDGRERFWNGELRPTATAGVEPRKDGKRTFRLTDILGEVKICKLVVVSYFVHHFAPQKTTISFAIISTFALELPWIYQFFERNVPVILVAQPDSTGRAAMHNALPDWIKTMPYLPGGFGCMHMKFMLIFYKTGRLRVAITTANLVPFDWRDIENAAWVQDFQPLASPCTFDSNNTSSFQYMMKRVLDSVNVRPALATLLKQGHPNLPIKSTEEICMKWDWSKVRVHLVPSIAGKHEGWPSVIMTGHTRLMRVVLDLGLRTGVGMKAKDLQIEYQGSSIGTYSTQWVNEWFWSARGESAEAWLDESRRKREKLPFPSGMQILFPSKATVASSQYGERGGGTNFCTRTQWQGAKFPRHLFRDSKSKAGPTLMHTKTIVATFADKCKSGSNRARNVEIIDVSDDSTTEDETDGEIQIIETAIGWAYMGSHNFTPSAWGTLSGSGFNPVLNIRNYELGIVFPLKSKEDVQRAVCWERPPPKYVGKEPWIQGESEYFRKR</sequence>
<dbReference type="Pfam" id="PF06087">
    <property type="entry name" value="Tyr-DNA_phospho"/>
    <property type="match status" value="1"/>
</dbReference>
<dbReference type="Proteomes" id="UP001049176">
    <property type="component" value="Chromosome 6"/>
</dbReference>
<evidence type="ECO:0000256" key="4">
    <source>
        <dbReference type="ARBA" id="ARBA00022763"/>
    </source>
</evidence>
<keyword evidence="3" id="KW-0540">Nuclease</keyword>
<dbReference type="SUPFAM" id="SSF56024">
    <property type="entry name" value="Phospholipase D/nuclease"/>
    <property type="match status" value="2"/>
</dbReference>
<dbReference type="CDD" id="cd09123">
    <property type="entry name" value="PLDc_Tdp1_2"/>
    <property type="match status" value="1"/>
</dbReference>
<feature type="active site" description="Nucleophile" evidence="9">
    <location>
        <position position="288"/>
    </location>
</feature>